<evidence type="ECO:0000256" key="3">
    <source>
        <dbReference type="ARBA" id="ARBA00022895"/>
    </source>
</evidence>
<dbReference type="Gene3D" id="1.10.10.2170">
    <property type="match status" value="1"/>
</dbReference>
<keyword evidence="6" id="KW-0804">Transcription</keyword>
<dbReference type="InterPro" id="IPR039595">
    <property type="entry name" value="TE2IP/Rap1"/>
</dbReference>
<feature type="domain" description="TRF2-interacting telomeric protein/Rap1 C-terminal" evidence="11">
    <location>
        <begin position="436"/>
        <end position="510"/>
    </location>
</feature>
<comment type="similarity">
    <text evidence="1 8">Belongs to the RAP1 family.</text>
</comment>
<feature type="domain" description="TERF2-interacting telomeric protein 1 Myb" evidence="10">
    <location>
        <begin position="118"/>
        <end position="172"/>
    </location>
</feature>
<sequence length="515" mass="58314">MSANIVYKSAPPDGRPGTLFEGKKFWLSYNVPQRSRFRELIQWNGGFVVPLEKDADVKLVDYVKRDAPPDSFSYRYIERCIRAGHHVSLEAHRVGPAEPKSRPTGASHIPPRAHRKQFTKEDDEILLAWVQDSIAKGLATAGNKIYETLAQQHPQHTSQSWRNRYVKNFRGQGLSTALSSGTKRVSTSEDANRTTSSESAPMREQSESSRSGEVSKSPRGEAAQEGSHSAPKPARSRHLNPSQHAPSTPVDQQEQVPLRSPYHTPTLPQRPPGHGQEPPRAVRSGMVPNPNGVGQRTQQDATRIEEQVRKRRRISLDIPTFDPDHQPERKRRVTDYDPRLLPSTPIQPPVEAEKAEERPAPDTTDDETQSEDRFETAPQFDTQRPSQPDDNLLRELPFLPSSPSEEEETQERQEEVINEIDQWIKARVRTGKAQNEQQVKEALRCTTMSPDLADVVLKYLVKGKGIPQNMRGVWTPEDDSRLQNSNAREMERSIEKHGMELAKMRKKYLRMAQGA</sequence>
<keyword evidence="2 8" id="KW-0158">Chromosome</keyword>
<dbReference type="Pfam" id="PF11626">
    <property type="entry name" value="Rap1_C"/>
    <property type="match status" value="1"/>
</dbReference>
<feature type="region of interest" description="Disordered" evidence="9">
    <location>
        <begin position="94"/>
        <end position="113"/>
    </location>
</feature>
<evidence type="ECO:0000256" key="1">
    <source>
        <dbReference type="ARBA" id="ARBA00010467"/>
    </source>
</evidence>
<gene>
    <name evidence="12" type="ORF">C8Q69DRAFT_204590</name>
</gene>
<evidence type="ECO:0000256" key="4">
    <source>
        <dbReference type="ARBA" id="ARBA00023015"/>
    </source>
</evidence>
<dbReference type="PANTHER" id="PTHR16466:SF6">
    <property type="entry name" value="TELOMERIC REPEAT-BINDING FACTOR 2-INTERACTING PROTEIN 1"/>
    <property type="match status" value="1"/>
</dbReference>
<keyword evidence="13" id="KW-1185">Reference proteome</keyword>
<dbReference type="InterPro" id="IPR015010">
    <property type="entry name" value="TERF2IP_Myb"/>
</dbReference>
<feature type="compositionally biased region" description="Polar residues" evidence="9">
    <location>
        <begin position="174"/>
        <end position="185"/>
    </location>
</feature>
<evidence type="ECO:0000259" key="11">
    <source>
        <dbReference type="Pfam" id="PF11626"/>
    </source>
</evidence>
<organism evidence="12 13">
    <name type="scientific">Byssochlamys spectabilis</name>
    <name type="common">Paecilomyces variotii</name>
    <dbReference type="NCBI Taxonomy" id="264951"/>
    <lineage>
        <taxon>Eukaryota</taxon>
        <taxon>Fungi</taxon>
        <taxon>Dikarya</taxon>
        <taxon>Ascomycota</taxon>
        <taxon>Pezizomycotina</taxon>
        <taxon>Eurotiomycetes</taxon>
        <taxon>Eurotiomycetidae</taxon>
        <taxon>Eurotiales</taxon>
        <taxon>Thermoascaceae</taxon>
        <taxon>Paecilomyces</taxon>
    </lineage>
</organism>
<feature type="compositionally biased region" description="Polar residues" evidence="9">
    <location>
        <begin position="239"/>
        <end position="255"/>
    </location>
</feature>
<comment type="subunit">
    <text evidence="8">Homodimer.</text>
</comment>
<evidence type="ECO:0000256" key="9">
    <source>
        <dbReference type="SAM" id="MobiDB-lite"/>
    </source>
</evidence>
<evidence type="ECO:0000259" key="10">
    <source>
        <dbReference type="Pfam" id="PF08914"/>
    </source>
</evidence>
<evidence type="ECO:0000313" key="12">
    <source>
        <dbReference type="EMBL" id="RWQ96769.1"/>
    </source>
</evidence>
<dbReference type="Pfam" id="PF08914">
    <property type="entry name" value="Myb_Rap1"/>
    <property type="match status" value="1"/>
</dbReference>
<comment type="subcellular location">
    <subcellularLocation>
        <location evidence="8">Nucleus</location>
    </subcellularLocation>
    <subcellularLocation>
        <location evidence="8">Chromosome</location>
        <location evidence="8">Telomere</location>
    </subcellularLocation>
</comment>
<dbReference type="GO" id="GO:0031848">
    <property type="term" value="P:protection from non-homologous end joining at telomere"/>
    <property type="evidence" value="ECO:0007669"/>
    <property type="project" value="TreeGrafter"/>
</dbReference>
<dbReference type="GO" id="GO:0042162">
    <property type="term" value="F:telomeric DNA binding"/>
    <property type="evidence" value="ECO:0007669"/>
    <property type="project" value="TreeGrafter"/>
</dbReference>
<evidence type="ECO:0000256" key="8">
    <source>
        <dbReference type="RuleBase" id="RU367107"/>
    </source>
</evidence>
<keyword evidence="7 8" id="KW-0539">Nucleus</keyword>
<feature type="compositionally biased region" description="Polar residues" evidence="9">
    <location>
        <begin position="379"/>
        <end position="389"/>
    </location>
</feature>
<accession>A0A443HY57</accession>
<dbReference type="GO" id="GO:0070187">
    <property type="term" value="C:shelterin complex"/>
    <property type="evidence" value="ECO:0007669"/>
    <property type="project" value="TreeGrafter"/>
</dbReference>
<dbReference type="EMBL" id="RCNU01000003">
    <property type="protein sequence ID" value="RWQ96769.1"/>
    <property type="molecule type" value="Genomic_DNA"/>
</dbReference>
<feature type="compositionally biased region" description="Basic and acidic residues" evidence="9">
    <location>
        <begin position="322"/>
        <end position="338"/>
    </location>
</feature>
<feature type="compositionally biased region" description="Low complexity" evidence="9">
    <location>
        <begin position="208"/>
        <end position="217"/>
    </location>
</feature>
<feature type="compositionally biased region" description="Low complexity" evidence="9">
    <location>
        <begin position="394"/>
        <end position="403"/>
    </location>
</feature>
<feature type="compositionally biased region" description="Basic and acidic residues" evidence="9">
    <location>
        <begin position="351"/>
        <end position="360"/>
    </location>
</feature>
<dbReference type="OrthoDB" id="435460at2759"/>
<dbReference type="Gene3D" id="1.10.10.60">
    <property type="entry name" value="Homeodomain-like"/>
    <property type="match status" value="1"/>
</dbReference>
<dbReference type="RefSeq" id="XP_028486414.1">
    <property type="nucleotide sequence ID" value="XM_028626116.1"/>
</dbReference>
<dbReference type="AlphaFoldDB" id="A0A443HY57"/>
<comment type="function">
    <text evidence="8">Involved in the regulation of telomere length, clustering and has a specific role in telomere position effect (TPE).</text>
</comment>
<evidence type="ECO:0000313" key="13">
    <source>
        <dbReference type="Proteomes" id="UP000283841"/>
    </source>
</evidence>
<reference evidence="12 13" key="1">
    <citation type="journal article" date="2018" name="Front. Microbiol.">
        <title>Genomic and genetic insights into a cosmopolitan fungus, Paecilomyces variotii (Eurotiales).</title>
        <authorList>
            <person name="Urquhart A.S."/>
            <person name="Mondo S.J."/>
            <person name="Makela M.R."/>
            <person name="Hane J.K."/>
            <person name="Wiebenga A."/>
            <person name="He G."/>
            <person name="Mihaltcheva S."/>
            <person name="Pangilinan J."/>
            <person name="Lipzen A."/>
            <person name="Barry K."/>
            <person name="de Vries R.P."/>
            <person name="Grigoriev I.V."/>
            <person name="Idnurm A."/>
        </authorList>
    </citation>
    <scope>NUCLEOTIDE SEQUENCE [LARGE SCALE GENOMIC DNA]</scope>
    <source>
        <strain evidence="12 13">CBS 101075</strain>
    </source>
</reference>
<dbReference type="Proteomes" id="UP000283841">
    <property type="component" value="Unassembled WGS sequence"/>
</dbReference>
<dbReference type="STRING" id="264951.A0A443HY57"/>
<dbReference type="SUPFAM" id="SSF46689">
    <property type="entry name" value="Homeodomain-like"/>
    <property type="match status" value="1"/>
</dbReference>
<dbReference type="CDD" id="cd11653">
    <property type="entry name" value="rap1_RCT"/>
    <property type="match status" value="1"/>
</dbReference>
<dbReference type="GeneID" id="39595393"/>
<keyword evidence="3 8" id="KW-0779">Telomere</keyword>
<dbReference type="PANTHER" id="PTHR16466">
    <property type="entry name" value="TELOMERE REPEAT-BINDING FACTOR 2-INTERACTING PROTEIN 1"/>
    <property type="match status" value="1"/>
</dbReference>
<dbReference type="InterPro" id="IPR038104">
    <property type="entry name" value="Rap1_C_sf"/>
</dbReference>
<evidence type="ECO:0000256" key="5">
    <source>
        <dbReference type="ARBA" id="ARBA00023159"/>
    </source>
</evidence>
<feature type="compositionally biased region" description="Polar residues" evidence="9">
    <location>
        <begin position="292"/>
        <end position="301"/>
    </location>
</feature>
<comment type="caution">
    <text evidence="12">The sequence shown here is derived from an EMBL/GenBank/DDBJ whole genome shotgun (WGS) entry which is preliminary data.</text>
</comment>
<dbReference type="VEuPathDB" id="FungiDB:C8Q69DRAFT_204590"/>
<evidence type="ECO:0000256" key="7">
    <source>
        <dbReference type="ARBA" id="ARBA00023242"/>
    </source>
</evidence>
<keyword evidence="5" id="KW-0010">Activator</keyword>
<dbReference type="GO" id="GO:0010833">
    <property type="term" value="P:telomere maintenance via telomere lengthening"/>
    <property type="evidence" value="ECO:0007669"/>
    <property type="project" value="UniProtKB-UniRule"/>
</dbReference>
<name>A0A443HY57_BYSSP</name>
<dbReference type="InterPro" id="IPR009057">
    <property type="entry name" value="Homeodomain-like_sf"/>
</dbReference>
<dbReference type="InterPro" id="IPR021661">
    <property type="entry name" value="Rap1_C"/>
</dbReference>
<proteinExistence type="inferred from homology"/>
<dbReference type="CDD" id="cd11655">
    <property type="entry name" value="rap1_myb-like"/>
    <property type="match status" value="1"/>
</dbReference>
<keyword evidence="4" id="KW-0805">Transcription regulation</keyword>
<feature type="region of interest" description="Disordered" evidence="9">
    <location>
        <begin position="174"/>
        <end position="414"/>
    </location>
</feature>
<protein>
    <recommendedName>
        <fullName evidence="8">DNA-binding protein RAP1</fullName>
    </recommendedName>
</protein>
<evidence type="ECO:0000256" key="2">
    <source>
        <dbReference type="ARBA" id="ARBA00022454"/>
    </source>
</evidence>
<evidence type="ECO:0000256" key="6">
    <source>
        <dbReference type="ARBA" id="ARBA00023163"/>
    </source>
</evidence>